<comment type="subcellular location">
    <subcellularLocation>
        <location evidence="2">Cell membrane</location>
        <topology evidence="2">Multi-pass membrane protein</topology>
    </subcellularLocation>
</comment>
<keyword evidence="11 14" id="KW-1133">Transmembrane helix</keyword>
<sequence>MKTLKRSFTMKVVIQCLLFIAGGAILLSTCNFNKYISVYPNGTNSFYETDYLHAKYLKYIERLAEYIQYTERGYKVDSNQVYEDSYIDSIISMEDSIDERNSSNSSLSESSLDSVESDYTDQDTFEFYNYKLNIQDTNFVYYVQNLKTGKVYSSPSLEKIINNKAKLTSFLKNIGDNNAYLVLNTKTSRYVTNLDSKKGYLSTDNISWVIKCMTGSLGTISPPKNSSGASSTITTTDNEYLVYTCLYDNMPYHDEFNEHYLIFQSLYNNYVHSFYIIPISLLLFAILFVISIYQSGHRKKNTGINLLSIDKIYVDWLFVSTFCVASIFYSYFYMPFIDRVSDKVHTRIDVIPLFKYLFWYPIIFLLVYSCIRRIKNKTLFKSTFSYKIYRKTSTAIHLFFENKNLTYRAIFYLLIFILVKFIATLFLFDGSSFGTMMYYIISAIAYIYVANILIKLAAQLNVLITETKKITEGNLTHKIPEDELDHSMRKLGTYINSIGDGLSAAVDEKLKSERLKTELITNVSHDIKTPLTSIINFVDLLKKEKIESENAKSYLEILETKSWRLKTLIEDLVEASKASSGTINMNLERLNIVELIRQSVGEFEDRFKERNLDMVIQISEEPIYILADGRSTFRIIENIFSNVNKYALNGTRVYIDVIKNEGKVNVSVKNISANQLNIDSNELMERFVRGDISRNTEGSGLGLSISKSLAALQNATFDIILDGDLFKAVVVFTTIE</sequence>
<evidence type="ECO:0000256" key="1">
    <source>
        <dbReference type="ARBA" id="ARBA00000085"/>
    </source>
</evidence>
<evidence type="ECO:0000256" key="14">
    <source>
        <dbReference type="SAM" id="Phobius"/>
    </source>
</evidence>
<evidence type="ECO:0000256" key="10">
    <source>
        <dbReference type="ARBA" id="ARBA00022840"/>
    </source>
</evidence>
<keyword evidence="13 14" id="KW-0472">Membrane</keyword>
<comment type="catalytic activity">
    <reaction evidence="1">
        <text>ATP + protein L-histidine = ADP + protein N-phospho-L-histidine.</text>
        <dbReference type="EC" id="2.7.13.3"/>
    </reaction>
</comment>
<feature type="transmembrane region" description="Helical" evidence="14">
    <location>
        <begin position="353"/>
        <end position="371"/>
    </location>
</feature>
<dbReference type="KEGG" id="ahb:bsdtb5_30000"/>
<keyword evidence="6" id="KW-0808">Transferase</keyword>
<dbReference type="RefSeq" id="WP_271712807.1">
    <property type="nucleotide sequence ID" value="NZ_AP024169.1"/>
</dbReference>
<evidence type="ECO:0000256" key="7">
    <source>
        <dbReference type="ARBA" id="ARBA00022692"/>
    </source>
</evidence>
<dbReference type="EMBL" id="AP024169">
    <property type="protein sequence ID" value="BCN31705.1"/>
    <property type="molecule type" value="Genomic_DNA"/>
</dbReference>
<dbReference type="AlphaFoldDB" id="A0A7R7EMJ1"/>
<dbReference type="InterPro" id="IPR036890">
    <property type="entry name" value="HATPase_C_sf"/>
</dbReference>
<keyword evidence="10" id="KW-0067">ATP-binding</keyword>
<dbReference type="InterPro" id="IPR005467">
    <property type="entry name" value="His_kinase_dom"/>
</dbReference>
<feature type="transmembrane region" description="Helical" evidence="14">
    <location>
        <begin position="436"/>
        <end position="454"/>
    </location>
</feature>
<evidence type="ECO:0000256" key="5">
    <source>
        <dbReference type="ARBA" id="ARBA00022553"/>
    </source>
</evidence>
<dbReference type="SMART" id="SM00388">
    <property type="entry name" value="HisKA"/>
    <property type="match status" value="1"/>
</dbReference>
<proteinExistence type="predicted"/>
<evidence type="ECO:0000256" key="11">
    <source>
        <dbReference type="ARBA" id="ARBA00022989"/>
    </source>
</evidence>
<keyword evidence="7 14" id="KW-0812">Transmembrane</keyword>
<dbReference type="GO" id="GO:0005524">
    <property type="term" value="F:ATP binding"/>
    <property type="evidence" value="ECO:0007669"/>
    <property type="project" value="UniProtKB-KW"/>
</dbReference>
<keyword evidence="9 17" id="KW-0418">Kinase</keyword>
<dbReference type="InterPro" id="IPR003594">
    <property type="entry name" value="HATPase_dom"/>
</dbReference>
<evidence type="ECO:0000259" key="16">
    <source>
        <dbReference type="PROSITE" id="PS50885"/>
    </source>
</evidence>
<dbReference type="Pfam" id="PF02518">
    <property type="entry name" value="HATPase_c"/>
    <property type="match status" value="1"/>
</dbReference>
<gene>
    <name evidence="17" type="ORF">bsdtb5_30000</name>
</gene>
<evidence type="ECO:0000259" key="15">
    <source>
        <dbReference type="PROSITE" id="PS50109"/>
    </source>
</evidence>
<dbReference type="GO" id="GO:0000155">
    <property type="term" value="F:phosphorelay sensor kinase activity"/>
    <property type="evidence" value="ECO:0007669"/>
    <property type="project" value="InterPro"/>
</dbReference>
<evidence type="ECO:0000256" key="2">
    <source>
        <dbReference type="ARBA" id="ARBA00004651"/>
    </source>
</evidence>
<dbReference type="InterPro" id="IPR050398">
    <property type="entry name" value="HssS/ArlS-like"/>
</dbReference>
<name>A0A7R7EMJ1_9FIRM</name>
<evidence type="ECO:0000313" key="18">
    <source>
        <dbReference type="Proteomes" id="UP000595897"/>
    </source>
</evidence>
<dbReference type="InterPro" id="IPR003660">
    <property type="entry name" value="HAMP_dom"/>
</dbReference>
<dbReference type="Gene3D" id="1.10.287.130">
    <property type="match status" value="1"/>
</dbReference>
<dbReference type="Pfam" id="PF00512">
    <property type="entry name" value="HisKA"/>
    <property type="match status" value="1"/>
</dbReference>
<keyword evidence="4" id="KW-1003">Cell membrane</keyword>
<dbReference type="Gene3D" id="3.30.565.10">
    <property type="entry name" value="Histidine kinase-like ATPase, C-terminal domain"/>
    <property type="match status" value="1"/>
</dbReference>
<evidence type="ECO:0000256" key="12">
    <source>
        <dbReference type="ARBA" id="ARBA00023012"/>
    </source>
</evidence>
<dbReference type="InterPro" id="IPR036097">
    <property type="entry name" value="HisK_dim/P_sf"/>
</dbReference>
<keyword evidence="12" id="KW-0902">Two-component regulatory system</keyword>
<evidence type="ECO:0000256" key="8">
    <source>
        <dbReference type="ARBA" id="ARBA00022741"/>
    </source>
</evidence>
<feature type="transmembrane region" description="Helical" evidence="14">
    <location>
        <begin position="409"/>
        <end position="430"/>
    </location>
</feature>
<dbReference type="CDD" id="cd00082">
    <property type="entry name" value="HisKA"/>
    <property type="match status" value="1"/>
</dbReference>
<keyword evidence="8" id="KW-0547">Nucleotide-binding</keyword>
<dbReference type="SUPFAM" id="SSF55874">
    <property type="entry name" value="ATPase domain of HSP90 chaperone/DNA topoisomerase II/histidine kinase"/>
    <property type="match status" value="1"/>
</dbReference>
<evidence type="ECO:0000256" key="13">
    <source>
        <dbReference type="ARBA" id="ARBA00023136"/>
    </source>
</evidence>
<evidence type="ECO:0000313" key="17">
    <source>
        <dbReference type="EMBL" id="BCN31705.1"/>
    </source>
</evidence>
<organism evidence="17 18">
    <name type="scientific">Anaeromicropila herbilytica</name>
    <dbReference type="NCBI Taxonomy" id="2785025"/>
    <lineage>
        <taxon>Bacteria</taxon>
        <taxon>Bacillati</taxon>
        <taxon>Bacillota</taxon>
        <taxon>Clostridia</taxon>
        <taxon>Lachnospirales</taxon>
        <taxon>Lachnospiraceae</taxon>
        <taxon>Anaeromicropila</taxon>
    </lineage>
</organism>
<evidence type="ECO:0000256" key="3">
    <source>
        <dbReference type="ARBA" id="ARBA00012438"/>
    </source>
</evidence>
<feature type="transmembrane region" description="Helical" evidence="14">
    <location>
        <begin position="274"/>
        <end position="293"/>
    </location>
</feature>
<evidence type="ECO:0000256" key="4">
    <source>
        <dbReference type="ARBA" id="ARBA00022475"/>
    </source>
</evidence>
<dbReference type="SUPFAM" id="SSF47384">
    <property type="entry name" value="Homodimeric domain of signal transducing histidine kinase"/>
    <property type="match status" value="1"/>
</dbReference>
<keyword evidence="18" id="KW-1185">Reference proteome</keyword>
<feature type="transmembrane region" description="Helical" evidence="14">
    <location>
        <begin position="313"/>
        <end position="333"/>
    </location>
</feature>
<dbReference type="Proteomes" id="UP000595897">
    <property type="component" value="Chromosome"/>
</dbReference>
<evidence type="ECO:0000256" key="6">
    <source>
        <dbReference type="ARBA" id="ARBA00022679"/>
    </source>
</evidence>
<feature type="domain" description="Histidine kinase" evidence="15">
    <location>
        <begin position="522"/>
        <end position="725"/>
    </location>
</feature>
<dbReference type="InterPro" id="IPR003661">
    <property type="entry name" value="HisK_dim/P_dom"/>
</dbReference>
<dbReference type="PROSITE" id="PS50109">
    <property type="entry name" value="HIS_KIN"/>
    <property type="match status" value="1"/>
</dbReference>
<dbReference type="PANTHER" id="PTHR45528:SF1">
    <property type="entry name" value="SENSOR HISTIDINE KINASE CPXA"/>
    <property type="match status" value="1"/>
</dbReference>
<accession>A0A7R7EMJ1</accession>
<protein>
    <recommendedName>
        <fullName evidence="3">histidine kinase</fullName>
        <ecNumber evidence="3">2.7.13.3</ecNumber>
    </recommendedName>
</protein>
<dbReference type="GO" id="GO:0005886">
    <property type="term" value="C:plasma membrane"/>
    <property type="evidence" value="ECO:0007669"/>
    <property type="project" value="UniProtKB-SubCell"/>
</dbReference>
<dbReference type="PROSITE" id="PS50885">
    <property type="entry name" value="HAMP"/>
    <property type="match status" value="1"/>
</dbReference>
<dbReference type="EC" id="2.7.13.3" evidence="3"/>
<dbReference type="PANTHER" id="PTHR45528">
    <property type="entry name" value="SENSOR HISTIDINE KINASE CPXA"/>
    <property type="match status" value="1"/>
</dbReference>
<keyword evidence="5" id="KW-0597">Phosphoprotein</keyword>
<reference evidence="17 18" key="1">
    <citation type="submission" date="2020-11" db="EMBL/GenBank/DDBJ databases">
        <title>Draft genome sequencing of a Lachnospiraceae strain isolated from anoxic soil subjected to BSD treatment.</title>
        <authorList>
            <person name="Uek A."/>
            <person name="Tonouchi A."/>
        </authorList>
    </citation>
    <scope>NUCLEOTIDE SEQUENCE [LARGE SCALE GENOMIC DNA]</scope>
    <source>
        <strain evidence="17 18">TB5</strain>
    </source>
</reference>
<feature type="domain" description="HAMP" evidence="16">
    <location>
        <begin position="454"/>
        <end position="507"/>
    </location>
</feature>
<evidence type="ECO:0000256" key="9">
    <source>
        <dbReference type="ARBA" id="ARBA00022777"/>
    </source>
</evidence>